<dbReference type="PANTHER" id="PTHR43245:SF51">
    <property type="entry name" value="SHORT CHAIN DEHYDROGENASE_REDUCTASE FAMILY 42E, MEMBER 2"/>
    <property type="match status" value="1"/>
</dbReference>
<keyword evidence="6" id="KW-1185">Reference proteome</keyword>
<dbReference type="Pfam" id="PF01073">
    <property type="entry name" value="3Beta_HSD"/>
    <property type="match status" value="1"/>
</dbReference>
<keyword evidence="3" id="KW-0812">Transmembrane</keyword>
<keyword evidence="3" id="KW-0472">Membrane</keyword>
<proteinExistence type="inferred from homology"/>
<dbReference type="GO" id="GO:0006694">
    <property type="term" value="P:steroid biosynthetic process"/>
    <property type="evidence" value="ECO:0007669"/>
    <property type="project" value="InterPro"/>
</dbReference>
<feature type="transmembrane region" description="Helical" evidence="3">
    <location>
        <begin position="7"/>
        <end position="24"/>
    </location>
</feature>
<accession>A0AAI8VB49</accession>
<keyword evidence="3" id="KW-1133">Transmembrane helix</keyword>
<dbReference type="EMBL" id="CAUWAG010000003">
    <property type="protein sequence ID" value="CAJ2501412.1"/>
    <property type="molecule type" value="Genomic_DNA"/>
</dbReference>
<dbReference type="AlphaFoldDB" id="A0AAI8VB49"/>
<gene>
    <name evidence="5" type="ORF">KHLLAP_LOCUS1880</name>
</gene>
<dbReference type="InterPro" id="IPR057326">
    <property type="entry name" value="KR_dom"/>
</dbReference>
<dbReference type="Proteomes" id="UP001295740">
    <property type="component" value="Unassembled WGS sequence"/>
</dbReference>
<evidence type="ECO:0000313" key="5">
    <source>
        <dbReference type="EMBL" id="CAJ2501412.1"/>
    </source>
</evidence>
<evidence type="ECO:0000256" key="2">
    <source>
        <dbReference type="ARBA" id="ARBA00023002"/>
    </source>
</evidence>
<dbReference type="PANTHER" id="PTHR43245">
    <property type="entry name" value="BIFUNCTIONAL POLYMYXIN RESISTANCE PROTEIN ARNA"/>
    <property type="match status" value="1"/>
</dbReference>
<name>A0AAI8VB49_9PEZI</name>
<comment type="similarity">
    <text evidence="1">Belongs to the 3-beta-HSD family.</text>
</comment>
<evidence type="ECO:0000313" key="6">
    <source>
        <dbReference type="Proteomes" id="UP001295740"/>
    </source>
</evidence>
<dbReference type="InterPro" id="IPR050177">
    <property type="entry name" value="Lipid_A_modif_metabolic_enz"/>
</dbReference>
<feature type="domain" description="Ketoreductase" evidence="4">
    <location>
        <begin position="74"/>
        <end position="282"/>
    </location>
</feature>
<reference evidence="5" key="1">
    <citation type="submission" date="2023-10" db="EMBL/GenBank/DDBJ databases">
        <authorList>
            <person name="Hackl T."/>
        </authorList>
    </citation>
    <scope>NUCLEOTIDE SEQUENCE</scope>
</reference>
<dbReference type="SMART" id="SM00822">
    <property type="entry name" value="PKS_KR"/>
    <property type="match status" value="1"/>
</dbReference>
<keyword evidence="2" id="KW-0560">Oxidoreductase</keyword>
<evidence type="ECO:0000256" key="1">
    <source>
        <dbReference type="ARBA" id="ARBA00009219"/>
    </source>
</evidence>
<dbReference type="InterPro" id="IPR036291">
    <property type="entry name" value="NAD(P)-bd_dom_sf"/>
</dbReference>
<evidence type="ECO:0000259" key="4">
    <source>
        <dbReference type="SMART" id="SM00822"/>
    </source>
</evidence>
<comment type="caution">
    <text evidence="5">The sequence shown here is derived from an EMBL/GenBank/DDBJ whole genome shotgun (WGS) entry which is preliminary data.</text>
</comment>
<organism evidence="5 6">
    <name type="scientific">Anthostomella pinea</name>
    <dbReference type="NCBI Taxonomy" id="933095"/>
    <lineage>
        <taxon>Eukaryota</taxon>
        <taxon>Fungi</taxon>
        <taxon>Dikarya</taxon>
        <taxon>Ascomycota</taxon>
        <taxon>Pezizomycotina</taxon>
        <taxon>Sordariomycetes</taxon>
        <taxon>Xylariomycetidae</taxon>
        <taxon>Xylariales</taxon>
        <taxon>Xylariaceae</taxon>
        <taxon>Anthostomella</taxon>
    </lineage>
</organism>
<sequence>MGFTGKQLTSIAAVTLLIGIAWVWKLNQVMKATPPAVLSVSPHRWTEEEIRDTYERIKSSPVDWTQQLPPKLNRRYVITGGSGGVGGEIVLHLLARGEPPESIRIVDFRKPDRSDMMTGPATEVDFAQADISSAAATTAAFDNPWPPSVAKLPLTVFHTAAIIAASERSMRTYERIKRVNVDGALNVLNAAKAAGASVFISTSSASVNYRPVEFWGNPFRQYPKELWQAFDESDFDKPLRAHSQYFSNYAHSKAVAERLICEANTPKLRTGAIRPANGIYGSSRGDQVVGVCLRAGTFPTWMPNVVQNFVSGGHVSLAHLLFEAALVRGGDEMPGCAGRPFVIKDAGAPPMFEDMYGLLERTVVTPHIKVTYLQPGFMLAFAYVVELFDLASRMLVLEWIVPRPKGDLAKLQPAVFSACAHLIASDALARRSVDEGGLGYRPIHDTLEGMCQQVIEWNAEQELLGPRPIPQGVMDTVVRDIKNVGTMPAAVAG</sequence>
<dbReference type="InterPro" id="IPR002225">
    <property type="entry name" value="3Beta_OHSteriod_DH/Estase"/>
</dbReference>
<protein>
    <submittedName>
        <fullName evidence="5">Uu.00g042650.m01.CDS01</fullName>
    </submittedName>
</protein>
<evidence type="ECO:0000256" key="3">
    <source>
        <dbReference type="SAM" id="Phobius"/>
    </source>
</evidence>
<dbReference type="SUPFAM" id="SSF51735">
    <property type="entry name" value="NAD(P)-binding Rossmann-fold domains"/>
    <property type="match status" value="1"/>
</dbReference>
<dbReference type="Gene3D" id="3.40.50.720">
    <property type="entry name" value="NAD(P)-binding Rossmann-like Domain"/>
    <property type="match status" value="1"/>
</dbReference>
<dbReference type="GO" id="GO:0016616">
    <property type="term" value="F:oxidoreductase activity, acting on the CH-OH group of donors, NAD or NADP as acceptor"/>
    <property type="evidence" value="ECO:0007669"/>
    <property type="project" value="InterPro"/>
</dbReference>